<feature type="region of interest" description="Disordered" evidence="1">
    <location>
        <begin position="396"/>
        <end position="416"/>
    </location>
</feature>
<evidence type="ECO:0000313" key="4">
    <source>
        <dbReference type="Proteomes" id="UP000194903"/>
    </source>
</evidence>
<dbReference type="Pfam" id="PF06898">
    <property type="entry name" value="YqfD"/>
    <property type="match status" value="1"/>
</dbReference>
<dbReference type="InterPro" id="IPR010690">
    <property type="entry name" value="YqfD"/>
</dbReference>
<feature type="transmembrane region" description="Helical" evidence="2">
    <location>
        <begin position="89"/>
        <end position="111"/>
    </location>
</feature>
<protein>
    <recommendedName>
        <fullName evidence="5">Sporulation protein YqfD</fullName>
    </recommendedName>
</protein>
<keyword evidence="2" id="KW-0812">Transmembrane</keyword>
<dbReference type="Proteomes" id="UP000194903">
    <property type="component" value="Unassembled WGS sequence"/>
</dbReference>
<gene>
    <name evidence="3" type="ORF">CBW42_05460</name>
</gene>
<keyword evidence="2" id="KW-1133">Transmembrane helix</keyword>
<reference evidence="3 4" key="1">
    <citation type="submission" date="2017-05" db="EMBL/GenBank/DDBJ databases">
        <title>Butyricicoccus porcorum sp. nov. a butyrate-producing bacterium from the swine intestinal tract.</title>
        <authorList>
            <person name="Trachsel J."/>
            <person name="Humphrey S."/>
            <person name="Allen H.K."/>
        </authorList>
    </citation>
    <scope>NUCLEOTIDE SEQUENCE [LARGE SCALE GENOMIC DNA]</scope>
    <source>
        <strain evidence="3">BB10</strain>
    </source>
</reference>
<accession>A0A252F5V0</accession>
<organism evidence="3 4">
    <name type="scientific">Butyricicoccus porcorum</name>
    <dbReference type="NCBI Taxonomy" id="1945634"/>
    <lineage>
        <taxon>Bacteria</taxon>
        <taxon>Bacillati</taxon>
        <taxon>Bacillota</taxon>
        <taxon>Clostridia</taxon>
        <taxon>Eubacteriales</taxon>
        <taxon>Butyricicoccaceae</taxon>
        <taxon>Butyricicoccus</taxon>
    </lineage>
</organism>
<dbReference type="OrthoDB" id="1640349at2"/>
<sequence length="416" mass="46713">MVSRWIRLCGGILTVRVRGAELERFLNLCTQEHIRLRHIERIDIDELHAEISLYDFCRLARLKKRKRCRIHILRRRGLPFLLYRMRRRYALWGGLLLLCLVCYELGTRIWVIETDFPQGVDGYAVLEELDQLGIGVGTKSSDIDAHAVKVHMMTTLDDLKFFAVNVDGNILSIQTAAATEVPEVDQNNGVRNVVALRDGVIDKMIVRRGTAKCKPGDAVLAGDILVDALVEPKDEQQSELGTPQLVDANADIWASTRYTVTRKMALEADKKHKTGASKTRYAICFGKTRINLYFGSSLIQGNCDRIISIETVKLNDHLVLPVSLYRETITPYTTEPVMHEAADVQPQLEYGAQRAVEAQLAEGSVSSMQADVSEEDGAAVLRATVWCYEQIAESVEDGRTEADLPQKDETEQPDES</sequence>
<evidence type="ECO:0000256" key="2">
    <source>
        <dbReference type="SAM" id="Phobius"/>
    </source>
</evidence>
<keyword evidence="2" id="KW-0472">Membrane</keyword>
<dbReference type="RefSeq" id="WP_087018541.1">
    <property type="nucleotide sequence ID" value="NZ_NHOC01000004.1"/>
</dbReference>
<proteinExistence type="predicted"/>
<evidence type="ECO:0000313" key="3">
    <source>
        <dbReference type="EMBL" id="OUM21030.1"/>
    </source>
</evidence>
<evidence type="ECO:0008006" key="5">
    <source>
        <dbReference type="Google" id="ProtNLM"/>
    </source>
</evidence>
<dbReference type="EMBL" id="NHOC01000004">
    <property type="protein sequence ID" value="OUM21030.1"/>
    <property type="molecule type" value="Genomic_DNA"/>
</dbReference>
<comment type="caution">
    <text evidence="3">The sequence shown here is derived from an EMBL/GenBank/DDBJ whole genome shotgun (WGS) entry which is preliminary data.</text>
</comment>
<feature type="compositionally biased region" description="Basic and acidic residues" evidence="1">
    <location>
        <begin position="396"/>
        <end position="410"/>
    </location>
</feature>
<keyword evidence="4" id="KW-1185">Reference proteome</keyword>
<dbReference type="AlphaFoldDB" id="A0A252F5V0"/>
<evidence type="ECO:0000256" key="1">
    <source>
        <dbReference type="SAM" id="MobiDB-lite"/>
    </source>
</evidence>
<name>A0A252F5V0_9FIRM</name>